<feature type="region of interest" description="Disordered" evidence="1">
    <location>
        <begin position="18"/>
        <end position="71"/>
    </location>
</feature>
<feature type="compositionally biased region" description="Basic and acidic residues" evidence="1">
    <location>
        <begin position="23"/>
        <end position="36"/>
    </location>
</feature>
<dbReference type="EMBL" id="LXQA010809784">
    <property type="protein sequence ID" value="MCI72064.1"/>
    <property type="molecule type" value="Genomic_DNA"/>
</dbReference>
<keyword evidence="3" id="KW-1185">Reference proteome</keyword>
<reference evidence="2 3" key="1">
    <citation type="journal article" date="2018" name="Front. Plant Sci.">
        <title>Red Clover (Trifolium pratense) and Zigzag Clover (T. medium) - A Picture of Genomic Similarities and Differences.</title>
        <authorList>
            <person name="Dluhosova J."/>
            <person name="Istvanek J."/>
            <person name="Nedelnik J."/>
            <person name="Repkova J."/>
        </authorList>
    </citation>
    <scope>NUCLEOTIDE SEQUENCE [LARGE SCALE GENOMIC DNA]</scope>
    <source>
        <strain evidence="3">cv. 10/8</strain>
        <tissue evidence="2">Leaf</tissue>
    </source>
</reference>
<organism evidence="2 3">
    <name type="scientific">Trifolium medium</name>
    <dbReference type="NCBI Taxonomy" id="97028"/>
    <lineage>
        <taxon>Eukaryota</taxon>
        <taxon>Viridiplantae</taxon>
        <taxon>Streptophyta</taxon>
        <taxon>Embryophyta</taxon>
        <taxon>Tracheophyta</taxon>
        <taxon>Spermatophyta</taxon>
        <taxon>Magnoliopsida</taxon>
        <taxon>eudicotyledons</taxon>
        <taxon>Gunneridae</taxon>
        <taxon>Pentapetalae</taxon>
        <taxon>rosids</taxon>
        <taxon>fabids</taxon>
        <taxon>Fabales</taxon>
        <taxon>Fabaceae</taxon>
        <taxon>Papilionoideae</taxon>
        <taxon>50 kb inversion clade</taxon>
        <taxon>NPAAA clade</taxon>
        <taxon>Hologalegina</taxon>
        <taxon>IRL clade</taxon>
        <taxon>Trifolieae</taxon>
        <taxon>Trifolium</taxon>
    </lineage>
</organism>
<feature type="compositionally biased region" description="Polar residues" evidence="1">
    <location>
        <begin position="37"/>
        <end position="46"/>
    </location>
</feature>
<evidence type="ECO:0000256" key="1">
    <source>
        <dbReference type="SAM" id="MobiDB-lite"/>
    </source>
</evidence>
<dbReference type="Proteomes" id="UP000265520">
    <property type="component" value="Unassembled WGS sequence"/>
</dbReference>
<name>A0A392UHC4_9FABA</name>
<feature type="non-terminal residue" evidence="2">
    <location>
        <position position="1"/>
    </location>
</feature>
<accession>A0A392UHC4</accession>
<protein>
    <submittedName>
        <fullName evidence="2">Uncharacterized protein</fullName>
    </submittedName>
</protein>
<proteinExistence type="predicted"/>
<evidence type="ECO:0000313" key="3">
    <source>
        <dbReference type="Proteomes" id="UP000265520"/>
    </source>
</evidence>
<dbReference type="AlphaFoldDB" id="A0A392UHC4"/>
<evidence type="ECO:0000313" key="2">
    <source>
        <dbReference type="EMBL" id="MCI72064.1"/>
    </source>
</evidence>
<comment type="caution">
    <text evidence="2">The sequence shown here is derived from an EMBL/GenBank/DDBJ whole genome shotgun (WGS) entry which is preliminary data.</text>
</comment>
<sequence length="71" mass="7597">NVSAITLRSGKEIDAAVGINAEKSGEKNKTSEKDKSTLTPAPTSTPELDEDEEPSIPLPFPQRAVKSKMTD</sequence>